<evidence type="ECO:0000259" key="5">
    <source>
        <dbReference type="PROSITE" id="PS51747"/>
    </source>
</evidence>
<dbReference type="PROSITE" id="PS51747">
    <property type="entry name" value="CYT_DCMP_DEAMINASES_2"/>
    <property type="match status" value="1"/>
</dbReference>
<dbReference type="RefSeq" id="WP_105328841.1">
    <property type="nucleotide sequence ID" value="NZ_PUHY01000005.1"/>
</dbReference>
<reference evidence="6 7" key="1">
    <citation type="submission" date="2018-02" db="EMBL/GenBank/DDBJ databases">
        <title>Comparative genomes isolates from brazilian mangrove.</title>
        <authorList>
            <person name="Araujo J.E."/>
            <person name="Taketani R.G."/>
            <person name="Silva M.C.P."/>
            <person name="Loureco M.V."/>
            <person name="Andreote F.D."/>
        </authorList>
    </citation>
    <scope>NUCLEOTIDE SEQUENCE [LARGE SCALE GENOMIC DNA]</scope>
    <source>
        <strain evidence="6 7">Hex-1 MGV</strain>
    </source>
</reference>
<dbReference type="GO" id="GO:0005737">
    <property type="term" value="C:cytoplasm"/>
    <property type="evidence" value="ECO:0007669"/>
    <property type="project" value="TreeGrafter"/>
</dbReference>
<evidence type="ECO:0000256" key="3">
    <source>
        <dbReference type="ARBA" id="ARBA00022801"/>
    </source>
</evidence>
<dbReference type="PANTHER" id="PTHR11086">
    <property type="entry name" value="DEOXYCYTIDYLATE DEAMINASE-RELATED"/>
    <property type="match status" value="1"/>
</dbReference>
<evidence type="ECO:0000256" key="1">
    <source>
        <dbReference type="ARBA" id="ARBA00006576"/>
    </source>
</evidence>
<dbReference type="PANTHER" id="PTHR11086:SF18">
    <property type="entry name" value="DEOXYCYTIDYLATE DEAMINASE"/>
    <property type="match status" value="1"/>
</dbReference>
<keyword evidence="3" id="KW-0378">Hydrolase</keyword>
<sequence length="507" mass="57295">MAADLFSNFKDSELVLGLVGAVGAKLDETSVFLTNRLRALGYSVREIHVSSEVIPLFVDTSDIPESRGYERISQLMQAGNEARQKALDNSLLALGIATRIHRLRNQEDGRPAPKKRMAYIVRSLKRPEEVKRLREIYGTGFYLIAAHCDPGRREGRLTGYYDMSSEQAQDLIERDFDDKEQYGQRLNKTFSLADFFIRIDAVDQAEEETIKQEVLRLTNIMFGHPFTTPTFDEYAMYFAFAAALRSADLSRQVGAVIAKNSQVLSHGANDSPAYGGGLYWPIVEEGKVCEPDNGRDYNRTIATPSGEHTGYDSNRIERDRIIEGIVSKVPESDRSQLRELLKRSQIADLTEYGRVVHAEMEALLSCGRAGVSPLGGTLYSTTFPCHNCAKHIIAAGIERVVYIEPYPKSKALEFHDDSVHFGFQKVEKKVNFEPFVGVGPRRFFDLFSYRHGSGRDVERQQDGYALTWNESEASLKLQMSPFSYLELEQLALKQIQIHELQGRENHE</sequence>
<dbReference type="Pfam" id="PF00383">
    <property type="entry name" value="dCMP_cyt_deam_1"/>
    <property type="match status" value="1"/>
</dbReference>
<organism evidence="6 7">
    <name type="scientific">Blastopirellula marina</name>
    <dbReference type="NCBI Taxonomy" id="124"/>
    <lineage>
        <taxon>Bacteria</taxon>
        <taxon>Pseudomonadati</taxon>
        <taxon>Planctomycetota</taxon>
        <taxon>Planctomycetia</taxon>
        <taxon>Pirellulales</taxon>
        <taxon>Pirellulaceae</taxon>
        <taxon>Blastopirellula</taxon>
    </lineage>
</organism>
<dbReference type="InterPro" id="IPR027417">
    <property type="entry name" value="P-loop_NTPase"/>
</dbReference>
<keyword evidence="2" id="KW-0479">Metal-binding</keyword>
<keyword evidence="4" id="KW-0862">Zinc</keyword>
<feature type="domain" description="CMP/dCMP-type deaminase" evidence="5">
    <location>
        <begin position="230"/>
        <end position="415"/>
    </location>
</feature>
<dbReference type="Proteomes" id="UP000238322">
    <property type="component" value="Unassembled WGS sequence"/>
</dbReference>
<gene>
    <name evidence="6" type="ORF">C5Y83_06505</name>
</gene>
<dbReference type="PROSITE" id="PS00903">
    <property type="entry name" value="CYT_DCMP_DEAMINASES_1"/>
    <property type="match status" value="1"/>
</dbReference>
<dbReference type="AlphaFoldDB" id="A0A2S8FZG9"/>
<comment type="caution">
    <text evidence="6">The sequence shown here is derived from an EMBL/GenBank/DDBJ whole genome shotgun (WGS) entry which is preliminary data.</text>
</comment>
<name>A0A2S8FZG9_9BACT</name>
<protein>
    <submittedName>
        <fullName evidence="6">Cytidine deaminase</fullName>
    </submittedName>
</protein>
<dbReference type="Gene3D" id="3.40.140.10">
    <property type="entry name" value="Cytidine Deaminase, domain 2"/>
    <property type="match status" value="1"/>
</dbReference>
<dbReference type="OrthoDB" id="9788517at2"/>
<comment type="similarity">
    <text evidence="1">Belongs to the cytidine and deoxycytidylate deaminase family.</text>
</comment>
<dbReference type="SUPFAM" id="SSF53927">
    <property type="entry name" value="Cytidine deaminase-like"/>
    <property type="match status" value="1"/>
</dbReference>
<evidence type="ECO:0000313" key="7">
    <source>
        <dbReference type="Proteomes" id="UP000238322"/>
    </source>
</evidence>
<dbReference type="GO" id="GO:0008270">
    <property type="term" value="F:zinc ion binding"/>
    <property type="evidence" value="ECO:0007669"/>
    <property type="project" value="InterPro"/>
</dbReference>
<dbReference type="NCBIfam" id="NF041025">
    <property type="entry name" value="antiphage_deaminase"/>
    <property type="match status" value="1"/>
</dbReference>
<dbReference type="InterPro" id="IPR016193">
    <property type="entry name" value="Cytidine_deaminase-like"/>
</dbReference>
<dbReference type="InterPro" id="IPR002125">
    <property type="entry name" value="CMP_dCMP_dom"/>
</dbReference>
<dbReference type="Gene3D" id="3.40.50.300">
    <property type="entry name" value="P-loop containing nucleotide triphosphate hydrolases"/>
    <property type="match status" value="1"/>
</dbReference>
<dbReference type="EMBL" id="PUHY01000005">
    <property type="protein sequence ID" value="PQO37592.1"/>
    <property type="molecule type" value="Genomic_DNA"/>
</dbReference>
<dbReference type="InterPro" id="IPR015517">
    <property type="entry name" value="dCMP_deaminase-rel"/>
</dbReference>
<evidence type="ECO:0000313" key="6">
    <source>
        <dbReference type="EMBL" id="PQO37592.1"/>
    </source>
</evidence>
<evidence type="ECO:0000256" key="4">
    <source>
        <dbReference type="ARBA" id="ARBA00022833"/>
    </source>
</evidence>
<evidence type="ECO:0000256" key="2">
    <source>
        <dbReference type="ARBA" id="ARBA00022723"/>
    </source>
</evidence>
<dbReference type="GO" id="GO:0004132">
    <property type="term" value="F:dCMP deaminase activity"/>
    <property type="evidence" value="ECO:0007669"/>
    <property type="project" value="TreeGrafter"/>
</dbReference>
<dbReference type="InterPro" id="IPR016192">
    <property type="entry name" value="APOBEC/CMP_deaminase_Zn-bd"/>
</dbReference>
<accession>A0A2S8FZG9</accession>
<proteinExistence type="inferred from homology"/>